<proteinExistence type="predicted"/>
<sequence>MVFDNLSHAILLTSDRRKFCKRFEKSASAWQYRDRSMTDFSRGGRFSMTMQLTSHETLRALMRQRGYTLDALSRATGASRSFLSQLRTGDKYSCSDELAAKITEALAVPADLVFVPKERAVSEVCVCGARKRAGVVAGAR</sequence>
<dbReference type="EMBL" id="CP023778">
    <property type="protein sequence ID" value="ATL65111.1"/>
    <property type="molecule type" value="Genomic_DNA"/>
</dbReference>
<dbReference type="Proteomes" id="UP000221961">
    <property type="component" value="Chromosome"/>
</dbReference>
<dbReference type="CDD" id="cd00093">
    <property type="entry name" value="HTH_XRE"/>
    <property type="match status" value="1"/>
</dbReference>
<protein>
    <recommendedName>
        <fullName evidence="1">HTH cro/C1-type domain-containing protein</fullName>
    </recommendedName>
</protein>
<feature type="domain" description="HTH cro/C1-type" evidence="1">
    <location>
        <begin position="58"/>
        <end position="113"/>
    </location>
</feature>
<dbReference type="SUPFAM" id="SSF47413">
    <property type="entry name" value="lambda repressor-like DNA-binding domains"/>
    <property type="match status" value="1"/>
</dbReference>
<dbReference type="RefSeq" id="WP_098692426.1">
    <property type="nucleotide sequence ID" value="NZ_CP023778.1"/>
</dbReference>
<dbReference type="InterPro" id="IPR010982">
    <property type="entry name" value="Lambda_DNA-bd_dom_sf"/>
</dbReference>
<evidence type="ECO:0000313" key="3">
    <source>
        <dbReference type="Proteomes" id="UP000221961"/>
    </source>
</evidence>
<dbReference type="AlphaFoldDB" id="A0A291RC44"/>
<dbReference type="InterPro" id="IPR001387">
    <property type="entry name" value="Cro/C1-type_HTH"/>
</dbReference>
<accession>A0A291RC44</accession>
<organism evidence="2 3">
    <name type="scientific">Nocardia terpenica</name>
    <dbReference type="NCBI Taxonomy" id="455432"/>
    <lineage>
        <taxon>Bacteria</taxon>
        <taxon>Bacillati</taxon>
        <taxon>Actinomycetota</taxon>
        <taxon>Actinomycetes</taxon>
        <taxon>Mycobacteriales</taxon>
        <taxon>Nocardiaceae</taxon>
        <taxon>Nocardia</taxon>
    </lineage>
</organism>
<dbReference type="Pfam" id="PF13443">
    <property type="entry name" value="HTH_26"/>
    <property type="match status" value="1"/>
</dbReference>
<evidence type="ECO:0000259" key="1">
    <source>
        <dbReference type="PROSITE" id="PS50943"/>
    </source>
</evidence>
<dbReference type="GeneID" id="88356125"/>
<dbReference type="SMART" id="SM00530">
    <property type="entry name" value="HTH_XRE"/>
    <property type="match status" value="1"/>
</dbReference>
<gene>
    <name evidence="2" type="ORF">CRH09_01570</name>
</gene>
<evidence type="ECO:0000313" key="2">
    <source>
        <dbReference type="EMBL" id="ATL65111.1"/>
    </source>
</evidence>
<dbReference type="GO" id="GO:0003677">
    <property type="term" value="F:DNA binding"/>
    <property type="evidence" value="ECO:0007669"/>
    <property type="project" value="InterPro"/>
</dbReference>
<dbReference type="PROSITE" id="PS50943">
    <property type="entry name" value="HTH_CROC1"/>
    <property type="match status" value="1"/>
</dbReference>
<name>A0A291RC44_9NOCA</name>
<reference evidence="2 3" key="1">
    <citation type="submission" date="2017-10" db="EMBL/GenBank/DDBJ databases">
        <title>Comparative genomics between pathogenic Norcardia.</title>
        <authorList>
            <person name="Zeng L."/>
        </authorList>
    </citation>
    <scope>NUCLEOTIDE SEQUENCE [LARGE SCALE GENOMIC DNA]</scope>
    <source>
        <strain evidence="2 3">NC_YFY_NT001</strain>
    </source>
</reference>
<dbReference type="KEGG" id="ntp:CRH09_01570"/>
<dbReference type="Gene3D" id="1.10.260.40">
    <property type="entry name" value="lambda repressor-like DNA-binding domains"/>
    <property type="match status" value="1"/>
</dbReference>